<dbReference type="AlphaFoldDB" id="A0A182J1Y8"/>
<name>A0A182J1Y8_ANOAO</name>
<dbReference type="VEuPathDB" id="VectorBase:AATE009825"/>
<dbReference type="Pfam" id="PF11901">
    <property type="entry name" value="DM9"/>
    <property type="match status" value="1"/>
</dbReference>
<evidence type="ECO:0000313" key="1">
    <source>
        <dbReference type="EnsemblMetazoa" id="AATE009825-PA.1"/>
    </source>
</evidence>
<dbReference type="EnsemblMetazoa" id="AATE009825-RA">
    <property type="protein sequence ID" value="AATE009825-PA.1"/>
    <property type="gene ID" value="AATE009825"/>
</dbReference>
<reference evidence="1" key="1">
    <citation type="submission" date="2022-08" db="UniProtKB">
        <authorList>
            <consortium name="EnsemblMetazoa"/>
        </authorList>
    </citation>
    <scope>IDENTIFICATION</scope>
    <source>
        <strain evidence="1">EBRO</strain>
    </source>
</reference>
<dbReference type="SMART" id="SM00696">
    <property type="entry name" value="DM9"/>
    <property type="match status" value="2"/>
</dbReference>
<dbReference type="InterPro" id="IPR006616">
    <property type="entry name" value="DM9_repeat"/>
</dbReference>
<accession>A0A182J1Y8</accession>
<sequence length="144" mass="15354">MATAWISASVHGPYPPHMVPGGHDSDGTQIFVGRAHYAGDLLPAKVLPDKNAAYVAYGGQETLVEQVEVLVQRQLVWDTAVAGQVPLGAIIGGHTSDGEPLYIGRAHHEGSQTVGKVQCSHNCIYIPYGGAEVPVHTYEVLCER</sequence>
<dbReference type="PANTHER" id="PTHR31649:SF10">
    <property type="entry name" value="IP19903P-RELATED"/>
    <property type="match status" value="1"/>
</dbReference>
<protein>
    <submittedName>
        <fullName evidence="1">DUF3421 domain-containing protein</fullName>
    </submittedName>
</protein>
<proteinExistence type="predicted"/>
<dbReference type="PANTHER" id="PTHR31649">
    <property type="entry name" value="AGAP009604-PA"/>
    <property type="match status" value="1"/>
</dbReference>
<dbReference type="STRING" id="41427.A0A182J1Y8"/>
<organism evidence="1">
    <name type="scientific">Anopheles atroparvus</name>
    <name type="common">European mosquito</name>
    <dbReference type="NCBI Taxonomy" id="41427"/>
    <lineage>
        <taxon>Eukaryota</taxon>
        <taxon>Metazoa</taxon>
        <taxon>Ecdysozoa</taxon>
        <taxon>Arthropoda</taxon>
        <taxon>Hexapoda</taxon>
        <taxon>Insecta</taxon>
        <taxon>Pterygota</taxon>
        <taxon>Neoptera</taxon>
        <taxon>Endopterygota</taxon>
        <taxon>Diptera</taxon>
        <taxon>Nematocera</taxon>
        <taxon>Culicoidea</taxon>
        <taxon>Culicidae</taxon>
        <taxon>Anophelinae</taxon>
        <taxon>Anopheles</taxon>
    </lineage>
</organism>